<name>A0ACB9QW48_9MYRT</name>
<accession>A0ACB9QW48</accession>
<comment type="caution">
    <text evidence="1">The sequence shown here is derived from an EMBL/GenBank/DDBJ whole genome shotgun (WGS) entry which is preliminary data.</text>
</comment>
<evidence type="ECO:0000313" key="2">
    <source>
        <dbReference type="Proteomes" id="UP001057402"/>
    </source>
</evidence>
<dbReference type="EMBL" id="CM042884">
    <property type="protein sequence ID" value="KAI4371067.1"/>
    <property type="molecule type" value="Genomic_DNA"/>
</dbReference>
<reference evidence="2" key="1">
    <citation type="journal article" date="2023" name="Front. Plant Sci.">
        <title>Chromosomal-level genome assembly of Melastoma candidum provides insights into trichome evolution.</title>
        <authorList>
            <person name="Zhong Y."/>
            <person name="Wu W."/>
            <person name="Sun C."/>
            <person name="Zou P."/>
            <person name="Liu Y."/>
            <person name="Dai S."/>
            <person name="Zhou R."/>
        </authorList>
    </citation>
    <scope>NUCLEOTIDE SEQUENCE [LARGE SCALE GENOMIC DNA]</scope>
</reference>
<gene>
    <name evidence="1" type="ORF">MLD38_019341</name>
</gene>
<organism evidence="1 2">
    <name type="scientific">Melastoma candidum</name>
    <dbReference type="NCBI Taxonomy" id="119954"/>
    <lineage>
        <taxon>Eukaryota</taxon>
        <taxon>Viridiplantae</taxon>
        <taxon>Streptophyta</taxon>
        <taxon>Embryophyta</taxon>
        <taxon>Tracheophyta</taxon>
        <taxon>Spermatophyta</taxon>
        <taxon>Magnoliopsida</taxon>
        <taxon>eudicotyledons</taxon>
        <taxon>Gunneridae</taxon>
        <taxon>Pentapetalae</taxon>
        <taxon>rosids</taxon>
        <taxon>malvids</taxon>
        <taxon>Myrtales</taxon>
        <taxon>Melastomataceae</taxon>
        <taxon>Melastomatoideae</taxon>
        <taxon>Melastomateae</taxon>
        <taxon>Melastoma</taxon>
    </lineage>
</organism>
<sequence>MHALPCPARRRKLWTKRRKVWRKQLLVEVPPCFPLQSQNNSNPLPTSGMAASGTTSMVNNADDEKVPTSLLDAFGSSFSLEQIASVYCKVQKDAAMAGIMLCDMQELSSTNRSNGTWLNVESIKSPEVPSSNYPNRSFQGNGNAGSPNQNRCPISAGSVSSVIGEEYSNPRPYKSASNTIWRPFTVNSKALLMSGPVVEDVLVNDNKQARVHKDMEDFLFSMLGDGFQLDRDVIRDVLGKCGYDMQKSMEKLFDVSALGIKRGDNCSRASTKLPHSYSGYERSPQDSTTYKNHSGRVVDANEGEIRGAKTLPNDVLHAFFYNSKPEKESECPAPPKVAEQSKGIDEVVSESRENFHQNSQTCVSNQQDEKDLNDEDDSYQVLRRAVQEYRGTMKEYYSAAIDAFVKGDHSLANKLMEQGNFFCKKARDADEESFNKIFDVRKEEEQKDLLLDLHEHDGRAAIRLLKFHVISLAGMPTFNHLKVIIETDNEDTSKGTRKRRVMRFLEKYSIKWVEDATPGTILIPLADIDPSTIVNKK</sequence>
<evidence type="ECO:0000313" key="1">
    <source>
        <dbReference type="EMBL" id="KAI4371067.1"/>
    </source>
</evidence>
<keyword evidence="2" id="KW-1185">Reference proteome</keyword>
<proteinExistence type="predicted"/>
<protein>
    <submittedName>
        <fullName evidence="1">Uncharacterized protein</fullName>
    </submittedName>
</protein>
<dbReference type="Proteomes" id="UP001057402">
    <property type="component" value="Chromosome 5"/>
</dbReference>